<dbReference type="Gene3D" id="1.10.10.10">
    <property type="entry name" value="Winged helix-like DNA-binding domain superfamily/Winged helix DNA-binding domain"/>
    <property type="match status" value="1"/>
</dbReference>
<dbReference type="OrthoDB" id="9786526at2"/>
<name>R4YRX6_OLEAN</name>
<dbReference type="PRINTS" id="PR00039">
    <property type="entry name" value="HTHLYSR"/>
</dbReference>
<dbReference type="GO" id="GO:0003700">
    <property type="term" value="F:DNA-binding transcription factor activity"/>
    <property type="evidence" value="ECO:0007669"/>
    <property type="project" value="InterPro"/>
</dbReference>
<dbReference type="InterPro" id="IPR036388">
    <property type="entry name" value="WH-like_DNA-bd_sf"/>
</dbReference>
<dbReference type="KEGG" id="oai:OLEAN_C06930"/>
<dbReference type="InterPro" id="IPR050176">
    <property type="entry name" value="LTTR"/>
</dbReference>
<proteinExistence type="inferred from homology"/>
<dbReference type="EMBL" id="FO203512">
    <property type="protein sequence ID" value="CCK74869.1"/>
    <property type="molecule type" value="Genomic_DNA"/>
</dbReference>
<dbReference type="PANTHER" id="PTHR30579:SF8">
    <property type="entry name" value="HTH-TYPE TRANSCRIPTIONAL REGULATOR HDFR"/>
    <property type="match status" value="1"/>
</dbReference>
<dbReference type="Pfam" id="PF00126">
    <property type="entry name" value="HTH_1"/>
    <property type="match status" value="1"/>
</dbReference>
<dbReference type="PROSITE" id="PS50931">
    <property type="entry name" value="HTH_LYSR"/>
    <property type="match status" value="1"/>
</dbReference>
<dbReference type="InterPro" id="IPR036390">
    <property type="entry name" value="WH_DNA-bd_sf"/>
</dbReference>
<dbReference type="HOGENOM" id="CLU_039613_8_2_6"/>
<keyword evidence="2" id="KW-0805">Transcription regulation</keyword>
<dbReference type="PANTHER" id="PTHR30579">
    <property type="entry name" value="TRANSCRIPTIONAL REGULATOR"/>
    <property type="match status" value="1"/>
</dbReference>
<organism evidence="6 7">
    <name type="scientific">Oleispira antarctica RB-8</name>
    <dbReference type="NCBI Taxonomy" id="698738"/>
    <lineage>
        <taxon>Bacteria</taxon>
        <taxon>Pseudomonadati</taxon>
        <taxon>Pseudomonadota</taxon>
        <taxon>Gammaproteobacteria</taxon>
        <taxon>Oceanospirillales</taxon>
        <taxon>Oceanospirillaceae</taxon>
        <taxon>Oleispira</taxon>
    </lineage>
</organism>
<keyword evidence="4" id="KW-0804">Transcription</keyword>
<evidence type="ECO:0000313" key="7">
    <source>
        <dbReference type="Proteomes" id="UP000032749"/>
    </source>
</evidence>
<dbReference type="FunFam" id="1.10.10.10:FF:000001">
    <property type="entry name" value="LysR family transcriptional regulator"/>
    <property type="match status" value="1"/>
</dbReference>
<dbReference type="SUPFAM" id="SSF46785">
    <property type="entry name" value="Winged helix' DNA-binding domain"/>
    <property type="match status" value="1"/>
</dbReference>
<comment type="similarity">
    <text evidence="1">Belongs to the LysR transcriptional regulatory family.</text>
</comment>
<dbReference type="Proteomes" id="UP000032749">
    <property type="component" value="Chromosome"/>
</dbReference>
<dbReference type="Pfam" id="PF03466">
    <property type="entry name" value="LysR_substrate"/>
    <property type="match status" value="1"/>
</dbReference>
<protein>
    <submittedName>
        <fullName evidence="6">Transcriptional regulator, LysR family</fullName>
    </submittedName>
</protein>
<evidence type="ECO:0000256" key="3">
    <source>
        <dbReference type="ARBA" id="ARBA00023125"/>
    </source>
</evidence>
<dbReference type="InterPro" id="IPR000847">
    <property type="entry name" value="LysR_HTH_N"/>
</dbReference>
<gene>
    <name evidence="6" type="ORF">OLEAN_C06930</name>
</gene>
<dbReference type="InterPro" id="IPR005119">
    <property type="entry name" value="LysR_subst-bd"/>
</dbReference>
<evidence type="ECO:0000259" key="5">
    <source>
        <dbReference type="PROSITE" id="PS50931"/>
    </source>
</evidence>
<evidence type="ECO:0000256" key="2">
    <source>
        <dbReference type="ARBA" id="ARBA00023015"/>
    </source>
</evidence>
<evidence type="ECO:0000256" key="1">
    <source>
        <dbReference type="ARBA" id="ARBA00009437"/>
    </source>
</evidence>
<sequence>MDSELLRTFLEVSHTKHFGKAAENLYLTQAAVSTRIRQLESQLGVQLFTRLRNNIRLTPAGEKLRPLANANLTLVQRIRQEVAIANNQDQQISIGATPNLWDAFLQHELSKLFGQFPGIAMRAEAHTATTLARQLLERTLDIAITFDAPKIDEVSTEEIVQVPLFLASSHKVDSWQTAMQNHYVMVDWGTAFNVQHAQQFSGAPPAVLHTNTGRIALDFLLTNGGSAFLPESLLMPYVQLGQLHIVADTPSISRSVYASYITESDRLESFKKIINAIKGEQPVPAESLTPSENT</sequence>
<keyword evidence="3" id="KW-0238">DNA-binding</keyword>
<evidence type="ECO:0000256" key="4">
    <source>
        <dbReference type="ARBA" id="ARBA00023163"/>
    </source>
</evidence>
<evidence type="ECO:0000313" key="6">
    <source>
        <dbReference type="EMBL" id="CCK74869.1"/>
    </source>
</evidence>
<feature type="domain" description="HTH lysR-type" evidence="5">
    <location>
        <begin position="1"/>
        <end position="58"/>
    </location>
</feature>
<reference evidence="6 7" key="1">
    <citation type="journal article" date="2013" name="Nat. Commun.">
        <title>Genome sequence and functional genomic analysis of the oil-degrading bacterium Oleispira antarctica.</title>
        <authorList>
            <person name="Kube M."/>
            <person name="Chernikova T.N."/>
            <person name="Al-Ramahi Y."/>
            <person name="Beloqui A."/>
            <person name="Lopez-Cortez N."/>
            <person name="Guazzaroni M.E."/>
            <person name="Heipieper H.J."/>
            <person name="Klages S."/>
            <person name="Kotsyurbenko O.R."/>
            <person name="Langer I."/>
            <person name="Nechitaylo T.Y."/>
            <person name="Lunsdorf H."/>
            <person name="Fernandez M."/>
            <person name="Juarez S."/>
            <person name="Ciordia S."/>
            <person name="Singer A."/>
            <person name="Kagan O."/>
            <person name="Egorova O."/>
            <person name="Petit P.A."/>
            <person name="Stogios P."/>
            <person name="Kim Y."/>
            <person name="Tchigvintsev A."/>
            <person name="Flick R."/>
            <person name="Denaro R."/>
            <person name="Genovese M."/>
            <person name="Albar J.P."/>
            <person name="Reva O.N."/>
            <person name="Martinez-Gomariz M."/>
            <person name="Tran H."/>
            <person name="Ferrer M."/>
            <person name="Savchenko A."/>
            <person name="Yakunin A.F."/>
            <person name="Yakimov M.M."/>
            <person name="Golyshina O.V."/>
            <person name="Reinhardt R."/>
            <person name="Golyshin P.N."/>
        </authorList>
    </citation>
    <scope>NUCLEOTIDE SEQUENCE [LARGE SCALE GENOMIC DNA]</scope>
</reference>
<dbReference type="AlphaFoldDB" id="R4YRX6"/>
<keyword evidence="7" id="KW-1185">Reference proteome</keyword>
<dbReference type="STRING" id="698738.OLEAN_C06930"/>
<dbReference type="SUPFAM" id="SSF53850">
    <property type="entry name" value="Periplasmic binding protein-like II"/>
    <property type="match status" value="1"/>
</dbReference>
<dbReference type="NCBIfam" id="NF002946">
    <property type="entry name" value="PRK03601.1"/>
    <property type="match status" value="1"/>
</dbReference>
<accession>R4YRX6</accession>
<dbReference type="GO" id="GO:0003677">
    <property type="term" value="F:DNA binding"/>
    <property type="evidence" value="ECO:0007669"/>
    <property type="project" value="UniProtKB-KW"/>
</dbReference>
<dbReference type="PATRIC" id="fig|698738.3.peg.714"/>
<dbReference type="Gene3D" id="3.40.190.290">
    <property type="match status" value="1"/>
</dbReference>